<evidence type="ECO:0000313" key="2">
    <source>
        <dbReference type="Proteomes" id="UP000007266"/>
    </source>
</evidence>
<keyword evidence="2" id="KW-1185">Reference proteome</keyword>
<evidence type="ECO:0000313" key="1">
    <source>
        <dbReference type="EMBL" id="EFA02678.1"/>
    </source>
</evidence>
<reference evidence="1 2" key="2">
    <citation type="journal article" date="2010" name="Nucleic Acids Res.">
        <title>BeetleBase in 2010: revisions to provide comprehensive genomic information for Tribolium castaneum.</title>
        <authorList>
            <person name="Kim H.S."/>
            <person name="Murphy T."/>
            <person name="Xia J."/>
            <person name="Caragea D."/>
            <person name="Park Y."/>
            <person name="Beeman R.W."/>
            <person name="Lorenzen M.D."/>
            <person name="Butcher S."/>
            <person name="Manak J.R."/>
            <person name="Brown S.J."/>
        </authorList>
    </citation>
    <scope>GENOME REANNOTATION</scope>
    <source>
        <strain evidence="1 2">Georgia GA2</strain>
    </source>
</reference>
<accession>D2A1K2</accession>
<dbReference type="EMBL" id="KQ971338">
    <property type="protein sequence ID" value="EFA02678.1"/>
    <property type="molecule type" value="Genomic_DNA"/>
</dbReference>
<dbReference type="HOGENOM" id="CLU_2253499_0_0_1"/>
<reference evidence="1 2" key="1">
    <citation type="journal article" date="2008" name="Nature">
        <title>The genome of the model beetle and pest Tribolium castaneum.</title>
        <authorList>
            <consortium name="Tribolium Genome Sequencing Consortium"/>
            <person name="Richards S."/>
            <person name="Gibbs R.A."/>
            <person name="Weinstock G.M."/>
            <person name="Brown S.J."/>
            <person name="Denell R."/>
            <person name="Beeman R.W."/>
            <person name="Gibbs R."/>
            <person name="Beeman R.W."/>
            <person name="Brown S.J."/>
            <person name="Bucher G."/>
            <person name="Friedrich M."/>
            <person name="Grimmelikhuijzen C.J."/>
            <person name="Klingler M."/>
            <person name="Lorenzen M."/>
            <person name="Richards S."/>
            <person name="Roth S."/>
            <person name="Schroder R."/>
            <person name="Tautz D."/>
            <person name="Zdobnov E.M."/>
            <person name="Muzny D."/>
            <person name="Gibbs R.A."/>
            <person name="Weinstock G.M."/>
            <person name="Attaway T."/>
            <person name="Bell S."/>
            <person name="Buhay C.J."/>
            <person name="Chandrabose M.N."/>
            <person name="Chavez D."/>
            <person name="Clerk-Blankenburg K.P."/>
            <person name="Cree A."/>
            <person name="Dao M."/>
            <person name="Davis C."/>
            <person name="Chacko J."/>
            <person name="Dinh H."/>
            <person name="Dugan-Rocha S."/>
            <person name="Fowler G."/>
            <person name="Garner T.T."/>
            <person name="Garnes J."/>
            <person name="Gnirke A."/>
            <person name="Hawes A."/>
            <person name="Hernandez J."/>
            <person name="Hines S."/>
            <person name="Holder M."/>
            <person name="Hume J."/>
            <person name="Jhangiani S.N."/>
            <person name="Joshi V."/>
            <person name="Khan Z.M."/>
            <person name="Jackson L."/>
            <person name="Kovar C."/>
            <person name="Kowis A."/>
            <person name="Lee S."/>
            <person name="Lewis L.R."/>
            <person name="Margolis J."/>
            <person name="Morgan M."/>
            <person name="Nazareth L.V."/>
            <person name="Nguyen N."/>
            <person name="Okwuonu G."/>
            <person name="Parker D."/>
            <person name="Richards S."/>
            <person name="Ruiz S.J."/>
            <person name="Santibanez J."/>
            <person name="Savard J."/>
            <person name="Scherer S.E."/>
            <person name="Schneider B."/>
            <person name="Sodergren E."/>
            <person name="Tautz D."/>
            <person name="Vattahil S."/>
            <person name="Villasana D."/>
            <person name="White C.S."/>
            <person name="Wright R."/>
            <person name="Park Y."/>
            <person name="Beeman R.W."/>
            <person name="Lord J."/>
            <person name="Oppert B."/>
            <person name="Lorenzen M."/>
            <person name="Brown S."/>
            <person name="Wang L."/>
            <person name="Savard J."/>
            <person name="Tautz D."/>
            <person name="Richards S."/>
            <person name="Weinstock G."/>
            <person name="Gibbs R.A."/>
            <person name="Liu Y."/>
            <person name="Worley K."/>
            <person name="Weinstock G."/>
            <person name="Elsik C.G."/>
            <person name="Reese J.T."/>
            <person name="Elhaik E."/>
            <person name="Landan G."/>
            <person name="Graur D."/>
            <person name="Arensburger P."/>
            <person name="Atkinson P."/>
            <person name="Beeman R.W."/>
            <person name="Beidler J."/>
            <person name="Brown S.J."/>
            <person name="Demuth J.P."/>
            <person name="Drury D.W."/>
            <person name="Du Y.Z."/>
            <person name="Fujiwara H."/>
            <person name="Lorenzen M."/>
            <person name="Maselli V."/>
            <person name="Osanai M."/>
            <person name="Park Y."/>
            <person name="Robertson H.M."/>
            <person name="Tu Z."/>
            <person name="Wang J.J."/>
            <person name="Wang S."/>
            <person name="Richards S."/>
            <person name="Song H."/>
            <person name="Zhang L."/>
            <person name="Sodergren E."/>
            <person name="Werner D."/>
            <person name="Stanke M."/>
            <person name="Morgenstern B."/>
            <person name="Solovyev V."/>
            <person name="Kosarev P."/>
            <person name="Brown G."/>
            <person name="Chen H.C."/>
            <person name="Ermolaeva O."/>
            <person name="Hlavina W."/>
            <person name="Kapustin Y."/>
            <person name="Kiryutin B."/>
            <person name="Kitts P."/>
            <person name="Maglott D."/>
            <person name="Pruitt K."/>
            <person name="Sapojnikov V."/>
            <person name="Souvorov A."/>
            <person name="Mackey A.J."/>
            <person name="Waterhouse R.M."/>
            <person name="Wyder S."/>
            <person name="Zdobnov E.M."/>
            <person name="Zdobnov E.M."/>
            <person name="Wyder S."/>
            <person name="Kriventseva E.V."/>
            <person name="Kadowaki T."/>
            <person name="Bork P."/>
            <person name="Aranda M."/>
            <person name="Bao R."/>
            <person name="Beermann A."/>
            <person name="Berns N."/>
            <person name="Bolognesi R."/>
            <person name="Bonneton F."/>
            <person name="Bopp D."/>
            <person name="Brown S.J."/>
            <person name="Bucher G."/>
            <person name="Butts T."/>
            <person name="Chaumot A."/>
            <person name="Denell R.E."/>
            <person name="Ferrier D.E."/>
            <person name="Friedrich M."/>
            <person name="Gordon C.M."/>
            <person name="Jindra M."/>
            <person name="Klingler M."/>
            <person name="Lan Q."/>
            <person name="Lattorff H.M."/>
            <person name="Laudet V."/>
            <person name="von Levetsow C."/>
            <person name="Liu Z."/>
            <person name="Lutz R."/>
            <person name="Lynch J.A."/>
            <person name="da Fonseca R.N."/>
            <person name="Posnien N."/>
            <person name="Reuter R."/>
            <person name="Roth S."/>
            <person name="Savard J."/>
            <person name="Schinko J.B."/>
            <person name="Schmitt C."/>
            <person name="Schoppmeier M."/>
            <person name="Schroder R."/>
            <person name="Shippy T.D."/>
            <person name="Simonnet F."/>
            <person name="Marques-Souza H."/>
            <person name="Tautz D."/>
            <person name="Tomoyasu Y."/>
            <person name="Trauner J."/>
            <person name="Van der Zee M."/>
            <person name="Vervoort M."/>
            <person name="Wittkopp N."/>
            <person name="Wimmer E.A."/>
            <person name="Yang X."/>
            <person name="Jones A.K."/>
            <person name="Sattelle D.B."/>
            <person name="Ebert P.R."/>
            <person name="Nelson D."/>
            <person name="Scott J.G."/>
            <person name="Beeman R.W."/>
            <person name="Muthukrishnan S."/>
            <person name="Kramer K.J."/>
            <person name="Arakane Y."/>
            <person name="Beeman R.W."/>
            <person name="Zhu Q."/>
            <person name="Hogenkamp D."/>
            <person name="Dixit R."/>
            <person name="Oppert B."/>
            <person name="Jiang H."/>
            <person name="Zou Z."/>
            <person name="Marshall J."/>
            <person name="Elpidina E."/>
            <person name="Vinokurov K."/>
            <person name="Oppert C."/>
            <person name="Zou Z."/>
            <person name="Evans J."/>
            <person name="Lu Z."/>
            <person name="Zhao P."/>
            <person name="Sumathipala N."/>
            <person name="Altincicek B."/>
            <person name="Vilcinskas A."/>
            <person name="Williams M."/>
            <person name="Hultmark D."/>
            <person name="Hetru C."/>
            <person name="Jiang H."/>
            <person name="Grimmelikhuijzen C.J."/>
            <person name="Hauser F."/>
            <person name="Cazzamali G."/>
            <person name="Williamson M."/>
            <person name="Park Y."/>
            <person name="Li B."/>
            <person name="Tanaka Y."/>
            <person name="Predel R."/>
            <person name="Neupert S."/>
            <person name="Schachtner J."/>
            <person name="Verleyen P."/>
            <person name="Raible F."/>
            <person name="Bork P."/>
            <person name="Friedrich M."/>
            <person name="Walden K.K."/>
            <person name="Robertson H.M."/>
            <person name="Angeli S."/>
            <person name="Foret S."/>
            <person name="Bucher G."/>
            <person name="Schuetz S."/>
            <person name="Maleszka R."/>
            <person name="Wimmer E.A."/>
            <person name="Beeman R.W."/>
            <person name="Lorenzen M."/>
            <person name="Tomoyasu Y."/>
            <person name="Miller S.C."/>
            <person name="Grossmann D."/>
            <person name="Bucher G."/>
        </authorList>
    </citation>
    <scope>NUCLEOTIDE SEQUENCE [LARGE SCALE GENOMIC DNA]</scope>
    <source>
        <strain evidence="1 2">Georgia GA2</strain>
    </source>
</reference>
<dbReference type="AlphaFoldDB" id="D2A1K2"/>
<name>D2A1K2_TRICA</name>
<sequence>MGDLICSKTTFIIAPDLGDETGYSRSILAKEFRVTPVLRSRRLISAKNRKKTKALFDQVQEGNYCFLVVCDPNRELSAMLNFSRCQVGGDWLKCLTISCQKTVN</sequence>
<protein>
    <submittedName>
        <fullName evidence="1">Uncharacterized protein</fullName>
    </submittedName>
</protein>
<gene>
    <name evidence="1" type="primary">GLEAN_08399</name>
    <name evidence="1" type="ORF">TcasGA2_TC008399</name>
</gene>
<dbReference type="InParanoid" id="D2A1K2"/>
<dbReference type="Proteomes" id="UP000007266">
    <property type="component" value="Linkage group 4"/>
</dbReference>
<organism evidence="1 2">
    <name type="scientific">Tribolium castaneum</name>
    <name type="common">Red flour beetle</name>
    <dbReference type="NCBI Taxonomy" id="7070"/>
    <lineage>
        <taxon>Eukaryota</taxon>
        <taxon>Metazoa</taxon>
        <taxon>Ecdysozoa</taxon>
        <taxon>Arthropoda</taxon>
        <taxon>Hexapoda</taxon>
        <taxon>Insecta</taxon>
        <taxon>Pterygota</taxon>
        <taxon>Neoptera</taxon>
        <taxon>Endopterygota</taxon>
        <taxon>Coleoptera</taxon>
        <taxon>Polyphaga</taxon>
        <taxon>Cucujiformia</taxon>
        <taxon>Tenebrionidae</taxon>
        <taxon>Tenebrionidae incertae sedis</taxon>
        <taxon>Tribolium</taxon>
    </lineage>
</organism>
<proteinExistence type="predicted"/>